<dbReference type="EMBL" id="BAABGQ010000005">
    <property type="protein sequence ID" value="GAA4496376.1"/>
    <property type="molecule type" value="Genomic_DNA"/>
</dbReference>
<protein>
    <recommendedName>
        <fullName evidence="1">Phosphatidic acid phosphatase type 2/haloperoxidase domain-containing protein</fullName>
    </recommendedName>
</protein>
<evidence type="ECO:0000313" key="2">
    <source>
        <dbReference type="EMBL" id="GAA4496376.1"/>
    </source>
</evidence>
<name>A0ABP8Q3I8_9BACT</name>
<accession>A0ABP8Q3I8</accession>
<gene>
    <name evidence="2" type="ORF">GCM10023172_09580</name>
</gene>
<dbReference type="Gene3D" id="1.20.144.10">
    <property type="entry name" value="Phosphatidic acid phosphatase type 2/haloperoxidase"/>
    <property type="match status" value="1"/>
</dbReference>
<dbReference type="InterPro" id="IPR036938">
    <property type="entry name" value="PAP2/HPO_sf"/>
</dbReference>
<dbReference type="RefSeq" id="WP_208132309.1">
    <property type="nucleotide sequence ID" value="NZ_BAABGQ010000005.1"/>
</dbReference>
<dbReference type="SUPFAM" id="SSF48317">
    <property type="entry name" value="Acid phosphatase/Vanadium-dependent haloperoxidase"/>
    <property type="match status" value="1"/>
</dbReference>
<dbReference type="InterPro" id="IPR000326">
    <property type="entry name" value="PAP2/HPO"/>
</dbReference>
<dbReference type="CDD" id="cd01610">
    <property type="entry name" value="PAP2_like"/>
    <property type="match status" value="1"/>
</dbReference>
<sequence length="333" mass="36689">MLPLLGHAQGGAADTARLAEVPARISDYEVAPGVTYHYEKPRPFQWLYHIPRDVGQLPGYAFQRRHVPALVGVVASTAALWVADQRIIDGAQQFGRYVGLKATDSQKSLVDVPLHVAAVNLPLQFNVPDNLNSCFYYLGDGWTHLAIASSFWLYGGTHRDNRALQVSSQLGEAILSTGLVVQTLKHLTGRQSPYLATHNRGNWDLLPAYNTYQHFVPNYDAFPTGHLSTAMATVTVIAENYPEYRFIRPVGYSLMGVLGYAMLNNGVHWASDYPLGIALGYAMAKIAVYHGRTRVGTASRPVGLAPQRAWWRQARLSPFTTGPFTGVAVSWLP</sequence>
<keyword evidence="3" id="KW-1185">Reference proteome</keyword>
<dbReference type="Pfam" id="PF01569">
    <property type="entry name" value="PAP2"/>
    <property type="match status" value="1"/>
</dbReference>
<reference evidence="3" key="1">
    <citation type="journal article" date="2019" name="Int. J. Syst. Evol. Microbiol.">
        <title>The Global Catalogue of Microorganisms (GCM) 10K type strain sequencing project: providing services to taxonomists for standard genome sequencing and annotation.</title>
        <authorList>
            <consortium name="The Broad Institute Genomics Platform"/>
            <consortium name="The Broad Institute Genome Sequencing Center for Infectious Disease"/>
            <person name="Wu L."/>
            <person name="Ma J."/>
        </authorList>
    </citation>
    <scope>NUCLEOTIDE SEQUENCE [LARGE SCALE GENOMIC DNA]</scope>
    <source>
        <strain evidence="3">JCM 17841</strain>
    </source>
</reference>
<feature type="domain" description="Phosphatidic acid phosphatase type 2/haloperoxidase" evidence="1">
    <location>
        <begin position="170"/>
        <end position="289"/>
    </location>
</feature>
<evidence type="ECO:0000313" key="3">
    <source>
        <dbReference type="Proteomes" id="UP001501243"/>
    </source>
</evidence>
<dbReference type="Proteomes" id="UP001501243">
    <property type="component" value="Unassembled WGS sequence"/>
</dbReference>
<comment type="caution">
    <text evidence="2">The sequence shown here is derived from an EMBL/GenBank/DDBJ whole genome shotgun (WGS) entry which is preliminary data.</text>
</comment>
<proteinExistence type="predicted"/>
<organism evidence="2 3">
    <name type="scientific">Hymenobacter ginsengisoli</name>
    <dbReference type="NCBI Taxonomy" id="1051626"/>
    <lineage>
        <taxon>Bacteria</taxon>
        <taxon>Pseudomonadati</taxon>
        <taxon>Bacteroidota</taxon>
        <taxon>Cytophagia</taxon>
        <taxon>Cytophagales</taxon>
        <taxon>Hymenobacteraceae</taxon>
        <taxon>Hymenobacter</taxon>
    </lineage>
</organism>
<evidence type="ECO:0000259" key="1">
    <source>
        <dbReference type="Pfam" id="PF01569"/>
    </source>
</evidence>